<dbReference type="CDD" id="cd13399">
    <property type="entry name" value="Slt35-like"/>
    <property type="match status" value="1"/>
</dbReference>
<feature type="chain" id="PRO_5046241461" evidence="1">
    <location>
        <begin position="21"/>
        <end position="323"/>
    </location>
</feature>
<gene>
    <name evidence="3" type="ORF">ACFOSS_11610</name>
</gene>
<accession>A0ABV8CPL2</accession>
<dbReference type="Gene3D" id="1.10.8.350">
    <property type="entry name" value="Bacterial muramidase"/>
    <property type="match status" value="1"/>
</dbReference>
<evidence type="ECO:0000313" key="3">
    <source>
        <dbReference type="EMBL" id="MFC3914112.1"/>
    </source>
</evidence>
<dbReference type="InterPro" id="IPR011970">
    <property type="entry name" value="MltB_2"/>
</dbReference>
<dbReference type="Pfam" id="PF13406">
    <property type="entry name" value="SLT_2"/>
    <property type="match status" value="1"/>
</dbReference>
<dbReference type="NCBIfam" id="TIGR02283">
    <property type="entry name" value="MltB_2"/>
    <property type="match status" value="1"/>
</dbReference>
<reference evidence="4" key="1">
    <citation type="journal article" date="2019" name="Int. J. Syst. Evol. Microbiol.">
        <title>The Global Catalogue of Microorganisms (GCM) 10K type strain sequencing project: providing services to taxonomists for standard genome sequencing and annotation.</title>
        <authorList>
            <consortium name="The Broad Institute Genomics Platform"/>
            <consortium name="The Broad Institute Genome Sequencing Center for Infectious Disease"/>
            <person name="Wu L."/>
            <person name="Ma J."/>
        </authorList>
    </citation>
    <scope>NUCLEOTIDE SEQUENCE [LARGE SCALE GENOMIC DNA]</scope>
    <source>
        <strain evidence="4">CCUG 54939</strain>
    </source>
</reference>
<dbReference type="RefSeq" id="WP_377152652.1">
    <property type="nucleotide sequence ID" value="NZ_JBHSAF010000014.1"/>
</dbReference>
<name>A0ABV8CPL2_9GAMM</name>
<dbReference type="InterPro" id="IPR031304">
    <property type="entry name" value="SLT_2"/>
</dbReference>
<organism evidence="3 4">
    <name type="scientific">Pseudaeromonas sharmana</name>
    <dbReference type="NCBI Taxonomy" id="328412"/>
    <lineage>
        <taxon>Bacteria</taxon>
        <taxon>Pseudomonadati</taxon>
        <taxon>Pseudomonadota</taxon>
        <taxon>Gammaproteobacteria</taxon>
        <taxon>Aeromonadales</taxon>
        <taxon>Aeromonadaceae</taxon>
        <taxon>Pseudaeromonas</taxon>
    </lineage>
</organism>
<dbReference type="EMBL" id="JBHSAF010000014">
    <property type="protein sequence ID" value="MFC3914112.1"/>
    <property type="molecule type" value="Genomic_DNA"/>
</dbReference>
<evidence type="ECO:0000256" key="1">
    <source>
        <dbReference type="SAM" id="SignalP"/>
    </source>
</evidence>
<keyword evidence="1" id="KW-0732">Signal</keyword>
<dbReference type="InterPro" id="IPR023346">
    <property type="entry name" value="Lysozyme-like_dom_sf"/>
</dbReference>
<dbReference type="PANTHER" id="PTHR30163:SF8">
    <property type="entry name" value="LYTIC MUREIN TRANSGLYCOSYLASE"/>
    <property type="match status" value="1"/>
</dbReference>
<dbReference type="InterPro" id="IPR043426">
    <property type="entry name" value="MltB-like"/>
</dbReference>
<proteinExistence type="predicted"/>
<sequence length="323" mass="36101">MNLKPLLLVWLTSLSGLATAAPAVSFEQYVVNLQTEARAQGISDQTVQAAFADVKFIERAVKNDRNQPEFKLTLDTYLPKAVPEWKVKQAQRLYRQHYALLQQVGKQYGVQPRFIVALWGIETNFGNLTGKYSLISSLTTLAYEGRREAFFKKELFAALRIIEQGHATPDSLKGSWAGAMGQVQFMPSSFLNFAVDQDGDGRKDLWHSLPDVFGSAAHYLQQHGWQDEQTWARRVRVPVGLDDQLLGLTISKPVAQWQALGVRNLDGSALPAVGQTASLVMPDDREGRAYLAYDNYKALMGWNRSNYFVVAVGYLADRIVGKS</sequence>
<feature type="domain" description="Transglycosylase SLT" evidence="2">
    <location>
        <begin position="25"/>
        <end position="317"/>
    </location>
</feature>
<evidence type="ECO:0000259" key="2">
    <source>
        <dbReference type="Pfam" id="PF13406"/>
    </source>
</evidence>
<dbReference type="Proteomes" id="UP001595692">
    <property type="component" value="Unassembled WGS sequence"/>
</dbReference>
<dbReference type="PANTHER" id="PTHR30163">
    <property type="entry name" value="MEMBRANE-BOUND LYTIC MUREIN TRANSGLYCOSYLASE B"/>
    <property type="match status" value="1"/>
</dbReference>
<feature type="signal peptide" evidence="1">
    <location>
        <begin position="1"/>
        <end position="20"/>
    </location>
</feature>
<evidence type="ECO:0000313" key="4">
    <source>
        <dbReference type="Proteomes" id="UP001595692"/>
    </source>
</evidence>
<keyword evidence="4" id="KW-1185">Reference proteome</keyword>
<dbReference type="SUPFAM" id="SSF53955">
    <property type="entry name" value="Lysozyme-like"/>
    <property type="match status" value="1"/>
</dbReference>
<protein>
    <submittedName>
        <fullName evidence="3">Lytic transglycosylase domain-containing protein</fullName>
    </submittedName>
</protein>
<comment type="caution">
    <text evidence="3">The sequence shown here is derived from an EMBL/GenBank/DDBJ whole genome shotgun (WGS) entry which is preliminary data.</text>
</comment>
<dbReference type="Gene3D" id="1.10.530.10">
    <property type="match status" value="1"/>
</dbReference>